<dbReference type="PANTHER" id="PTHR22930">
    <property type="match status" value="1"/>
</dbReference>
<sequence>MFPAAVGVVDCTHVRIQKPSQFGDECINRKRFASINVQWPGSTHDSRIWKRSNICAVMRPNAEQALLLADEGYGIERCLMTPYRIPNTPQEIRYNNLLKKERACIGQVKQRFSILQYKTQVKLTNILKLIVCCIILHNIAKTLGDPDFELEEVQLNNEINNPVEQNADDDFNNIKRIGMRRREEIAHLIFQQGNLKVILGRHFAERN</sequence>
<feature type="domain" description="DDE Tnp4" evidence="8">
    <location>
        <begin position="28"/>
        <end position="138"/>
    </location>
</feature>
<name>A0A9P0M480_ACAOB</name>
<dbReference type="Pfam" id="PF13359">
    <property type="entry name" value="DDE_Tnp_4"/>
    <property type="match status" value="1"/>
</dbReference>
<keyword evidence="10" id="KW-1185">Reference proteome</keyword>
<keyword evidence="6" id="KW-0378">Hydrolase</keyword>
<evidence type="ECO:0000256" key="4">
    <source>
        <dbReference type="ARBA" id="ARBA00022722"/>
    </source>
</evidence>
<dbReference type="GO" id="GO:0005634">
    <property type="term" value="C:nucleus"/>
    <property type="evidence" value="ECO:0007669"/>
    <property type="project" value="UniProtKB-SubCell"/>
</dbReference>
<dbReference type="EMBL" id="CAKOFQ010008074">
    <property type="protein sequence ID" value="CAH2011495.1"/>
    <property type="molecule type" value="Genomic_DNA"/>
</dbReference>
<dbReference type="AlphaFoldDB" id="A0A9P0M480"/>
<accession>A0A9P0M480</accession>
<organism evidence="9 10">
    <name type="scientific">Acanthoscelides obtectus</name>
    <name type="common">Bean weevil</name>
    <name type="synonym">Bruchus obtectus</name>
    <dbReference type="NCBI Taxonomy" id="200917"/>
    <lineage>
        <taxon>Eukaryota</taxon>
        <taxon>Metazoa</taxon>
        <taxon>Ecdysozoa</taxon>
        <taxon>Arthropoda</taxon>
        <taxon>Hexapoda</taxon>
        <taxon>Insecta</taxon>
        <taxon>Pterygota</taxon>
        <taxon>Neoptera</taxon>
        <taxon>Endopterygota</taxon>
        <taxon>Coleoptera</taxon>
        <taxon>Polyphaga</taxon>
        <taxon>Cucujiformia</taxon>
        <taxon>Chrysomeloidea</taxon>
        <taxon>Chrysomelidae</taxon>
        <taxon>Bruchinae</taxon>
        <taxon>Bruchini</taxon>
        <taxon>Acanthoscelides</taxon>
    </lineage>
</organism>
<keyword evidence="4" id="KW-0540">Nuclease</keyword>
<evidence type="ECO:0000313" key="9">
    <source>
        <dbReference type="EMBL" id="CAH2011495.1"/>
    </source>
</evidence>
<keyword evidence="5" id="KW-0479">Metal-binding</keyword>
<dbReference type="InterPro" id="IPR045249">
    <property type="entry name" value="HARBI1-like"/>
</dbReference>
<evidence type="ECO:0000256" key="1">
    <source>
        <dbReference type="ARBA" id="ARBA00001968"/>
    </source>
</evidence>
<dbReference type="GO" id="GO:0016787">
    <property type="term" value="F:hydrolase activity"/>
    <property type="evidence" value="ECO:0007669"/>
    <property type="project" value="UniProtKB-KW"/>
</dbReference>
<comment type="similarity">
    <text evidence="3">Belongs to the HARBI1 family.</text>
</comment>
<dbReference type="GO" id="GO:0046872">
    <property type="term" value="F:metal ion binding"/>
    <property type="evidence" value="ECO:0007669"/>
    <property type="project" value="UniProtKB-KW"/>
</dbReference>
<gene>
    <name evidence="9" type="ORF">ACAOBT_LOCUS32197</name>
</gene>
<reference evidence="9" key="1">
    <citation type="submission" date="2022-03" db="EMBL/GenBank/DDBJ databases">
        <authorList>
            <person name="Sayadi A."/>
        </authorList>
    </citation>
    <scope>NUCLEOTIDE SEQUENCE</scope>
</reference>
<keyword evidence="7" id="KW-0539">Nucleus</keyword>
<comment type="caution">
    <text evidence="9">The sequence shown here is derived from an EMBL/GenBank/DDBJ whole genome shotgun (WGS) entry which is preliminary data.</text>
</comment>
<dbReference type="OrthoDB" id="6744827at2759"/>
<evidence type="ECO:0000256" key="3">
    <source>
        <dbReference type="ARBA" id="ARBA00006958"/>
    </source>
</evidence>
<dbReference type="PANTHER" id="PTHR22930:SF250">
    <property type="entry name" value="NUCLEASE HARBI1-LIKE PROTEIN"/>
    <property type="match status" value="1"/>
</dbReference>
<evidence type="ECO:0000259" key="8">
    <source>
        <dbReference type="Pfam" id="PF13359"/>
    </source>
</evidence>
<protein>
    <recommendedName>
        <fullName evidence="8">DDE Tnp4 domain-containing protein</fullName>
    </recommendedName>
</protein>
<dbReference type="GO" id="GO:0004518">
    <property type="term" value="F:nuclease activity"/>
    <property type="evidence" value="ECO:0007669"/>
    <property type="project" value="UniProtKB-KW"/>
</dbReference>
<evidence type="ECO:0000256" key="2">
    <source>
        <dbReference type="ARBA" id="ARBA00004123"/>
    </source>
</evidence>
<comment type="cofactor">
    <cofactor evidence="1">
        <name>a divalent metal cation</name>
        <dbReference type="ChEBI" id="CHEBI:60240"/>
    </cofactor>
</comment>
<dbReference type="InterPro" id="IPR027806">
    <property type="entry name" value="HARBI1_dom"/>
</dbReference>
<dbReference type="Proteomes" id="UP001152888">
    <property type="component" value="Unassembled WGS sequence"/>
</dbReference>
<comment type="subcellular location">
    <subcellularLocation>
        <location evidence="2">Nucleus</location>
    </subcellularLocation>
</comment>
<evidence type="ECO:0000313" key="10">
    <source>
        <dbReference type="Proteomes" id="UP001152888"/>
    </source>
</evidence>
<evidence type="ECO:0000256" key="7">
    <source>
        <dbReference type="ARBA" id="ARBA00023242"/>
    </source>
</evidence>
<proteinExistence type="inferred from homology"/>
<evidence type="ECO:0000256" key="5">
    <source>
        <dbReference type="ARBA" id="ARBA00022723"/>
    </source>
</evidence>
<evidence type="ECO:0000256" key="6">
    <source>
        <dbReference type="ARBA" id="ARBA00022801"/>
    </source>
</evidence>